<dbReference type="PATRIC" id="fig|540747.5.peg.2370"/>
<dbReference type="Proteomes" id="UP000325785">
    <property type="component" value="Chromosome"/>
</dbReference>
<name>A0A0T5PCA7_9RHOB</name>
<evidence type="ECO:0000313" key="7">
    <source>
        <dbReference type="EMBL" id="QEW26231.1"/>
    </source>
</evidence>
<dbReference type="SMART" id="SM00507">
    <property type="entry name" value="HNHc"/>
    <property type="match status" value="1"/>
</dbReference>
<dbReference type="EMBL" id="CP031598">
    <property type="protein sequence ID" value="QEW26231.1"/>
    <property type="molecule type" value="Genomic_DNA"/>
</dbReference>
<gene>
    <name evidence="7" type="ORF">RIdsm_02028</name>
    <name evidence="6" type="ORF">XM52_03980</name>
</gene>
<evidence type="ECO:0000313" key="8">
    <source>
        <dbReference type="Proteomes" id="UP000051401"/>
    </source>
</evidence>
<dbReference type="InterPro" id="IPR002711">
    <property type="entry name" value="HNH"/>
</dbReference>
<dbReference type="GO" id="GO:0005829">
    <property type="term" value="C:cytosol"/>
    <property type="evidence" value="ECO:0007669"/>
    <property type="project" value="TreeGrafter"/>
</dbReference>
<evidence type="ECO:0000313" key="9">
    <source>
        <dbReference type="Proteomes" id="UP000325785"/>
    </source>
</evidence>
<dbReference type="OrthoDB" id="5292295at2"/>
<dbReference type="InterPro" id="IPR003615">
    <property type="entry name" value="HNH_nuc"/>
</dbReference>
<dbReference type="GO" id="GO:0004519">
    <property type="term" value="F:endonuclease activity"/>
    <property type="evidence" value="ECO:0007669"/>
    <property type="project" value="UniProtKB-KW"/>
</dbReference>
<sequence length="110" mass="13242">MNRRREYQRHSARVIRSRRWKALRMQALDRDDWQCVQCGERRRLEVDHIEPVRDRPDLAFRLSNLQCLCGRCHSRKTRIEVGMGQPNPAREAWKSLLRDMQRNQSSNIGE</sequence>
<evidence type="ECO:0000259" key="5">
    <source>
        <dbReference type="SMART" id="SM00507"/>
    </source>
</evidence>
<reference evidence="7 9" key="2">
    <citation type="submission" date="2018-08" db="EMBL/GenBank/DDBJ databases">
        <title>Genetic Globetrotter - A new plasmid hitch-hiking vast phylogenetic and geographic distances.</title>
        <authorList>
            <person name="Vollmers J."/>
            <person name="Petersen J."/>
        </authorList>
    </citation>
    <scope>NUCLEOTIDE SEQUENCE [LARGE SCALE GENOMIC DNA]</scope>
    <source>
        <strain evidence="7 9">DSM 26383</strain>
    </source>
</reference>
<comment type="similarity">
    <text evidence="3">Belongs to the HNH nuclease family.</text>
</comment>
<evidence type="ECO:0000313" key="6">
    <source>
        <dbReference type="EMBL" id="KRS18854.1"/>
    </source>
</evidence>
<dbReference type="GO" id="GO:0016787">
    <property type="term" value="F:hydrolase activity"/>
    <property type="evidence" value="ECO:0007669"/>
    <property type="project" value="UniProtKB-KW"/>
</dbReference>
<dbReference type="AlphaFoldDB" id="A0A0T5PCA7"/>
<dbReference type="RefSeq" id="WP_057813527.1">
    <property type="nucleotide sequence ID" value="NZ_LAXI01000002.1"/>
</dbReference>
<evidence type="ECO:0000256" key="1">
    <source>
        <dbReference type="ARBA" id="ARBA00022722"/>
    </source>
</evidence>
<dbReference type="Proteomes" id="UP000051401">
    <property type="component" value="Unassembled WGS sequence"/>
</dbReference>
<dbReference type="EMBL" id="LAXI01000002">
    <property type="protein sequence ID" value="KRS18854.1"/>
    <property type="molecule type" value="Genomic_DNA"/>
</dbReference>
<dbReference type="Gene3D" id="1.10.30.50">
    <property type="match status" value="1"/>
</dbReference>
<dbReference type="GO" id="GO:0008270">
    <property type="term" value="F:zinc ion binding"/>
    <property type="evidence" value="ECO:0007669"/>
    <property type="project" value="InterPro"/>
</dbReference>
<reference evidence="6 8" key="1">
    <citation type="submission" date="2015-04" db="EMBL/GenBank/DDBJ databases">
        <title>The draft genome sequence of Roseovarius indicus B108T.</title>
        <authorList>
            <person name="Li G."/>
            <person name="Lai Q."/>
            <person name="Shao Z."/>
            <person name="Yan P."/>
        </authorList>
    </citation>
    <scope>NUCLEOTIDE SEQUENCE [LARGE SCALE GENOMIC DNA]</scope>
    <source>
        <strain evidence="6 8">B108</strain>
    </source>
</reference>
<keyword evidence="8" id="KW-1185">Reference proteome</keyword>
<dbReference type="PANTHER" id="PTHR41286">
    <property type="entry name" value="HNH NUCLEASE YAJD-RELATED"/>
    <property type="match status" value="1"/>
</dbReference>
<dbReference type="KEGG" id="rid:RIdsm_02028"/>
<dbReference type="GO" id="GO:0003676">
    <property type="term" value="F:nucleic acid binding"/>
    <property type="evidence" value="ECO:0007669"/>
    <property type="project" value="InterPro"/>
</dbReference>
<dbReference type="CDD" id="cd00085">
    <property type="entry name" value="HNHc"/>
    <property type="match status" value="1"/>
</dbReference>
<dbReference type="PANTHER" id="PTHR41286:SF1">
    <property type="entry name" value="HNH NUCLEASE YAJD-RELATED"/>
    <property type="match status" value="1"/>
</dbReference>
<organism evidence="6 8">
    <name type="scientific">Roseovarius indicus</name>
    <dbReference type="NCBI Taxonomy" id="540747"/>
    <lineage>
        <taxon>Bacteria</taxon>
        <taxon>Pseudomonadati</taxon>
        <taxon>Pseudomonadota</taxon>
        <taxon>Alphaproteobacteria</taxon>
        <taxon>Rhodobacterales</taxon>
        <taxon>Roseobacteraceae</taxon>
        <taxon>Roseovarius</taxon>
    </lineage>
</organism>
<accession>A0A0T5PCA7</accession>
<keyword evidence="1" id="KW-0540">Nuclease</keyword>
<keyword evidence="6" id="KW-0255">Endonuclease</keyword>
<evidence type="ECO:0000256" key="4">
    <source>
        <dbReference type="ARBA" id="ARBA00040194"/>
    </source>
</evidence>
<dbReference type="Pfam" id="PF01844">
    <property type="entry name" value="HNH"/>
    <property type="match status" value="1"/>
</dbReference>
<keyword evidence="2" id="KW-0378">Hydrolase</keyword>
<evidence type="ECO:0000256" key="3">
    <source>
        <dbReference type="ARBA" id="ARBA00038412"/>
    </source>
</evidence>
<proteinExistence type="inferred from homology"/>
<feature type="domain" description="HNH nuclease" evidence="5">
    <location>
        <begin position="22"/>
        <end position="74"/>
    </location>
</feature>
<evidence type="ECO:0000256" key="2">
    <source>
        <dbReference type="ARBA" id="ARBA00022801"/>
    </source>
</evidence>
<dbReference type="STRING" id="540747.SAMN04488031_103441"/>
<protein>
    <recommendedName>
        <fullName evidence="4">Putative HNH nuclease YajD</fullName>
    </recommendedName>
</protein>